<evidence type="ECO:0000256" key="3">
    <source>
        <dbReference type="ARBA" id="ARBA00022670"/>
    </source>
</evidence>
<dbReference type="InterPro" id="IPR013426">
    <property type="entry name" value="EpsH-like"/>
</dbReference>
<feature type="transmembrane region" description="Helical" evidence="8">
    <location>
        <begin position="76"/>
        <end position="94"/>
    </location>
</feature>
<evidence type="ECO:0000256" key="2">
    <source>
        <dbReference type="ARBA" id="ARBA00022475"/>
    </source>
</evidence>
<feature type="transmembrane region" description="Helical" evidence="8">
    <location>
        <begin position="150"/>
        <end position="169"/>
    </location>
</feature>
<feature type="transmembrane region" description="Helical" evidence="8">
    <location>
        <begin position="254"/>
        <end position="274"/>
    </location>
</feature>
<evidence type="ECO:0000256" key="6">
    <source>
        <dbReference type="ARBA" id="ARBA00022989"/>
    </source>
</evidence>
<keyword evidence="3" id="KW-0645">Protease</keyword>
<evidence type="ECO:0000256" key="1">
    <source>
        <dbReference type="ARBA" id="ARBA00004651"/>
    </source>
</evidence>
<dbReference type="GO" id="GO:0005886">
    <property type="term" value="C:plasma membrane"/>
    <property type="evidence" value="ECO:0007669"/>
    <property type="project" value="UniProtKB-SubCell"/>
</dbReference>
<dbReference type="GO" id="GO:0008233">
    <property type="term" value="F:peptidase activity"/>
    <property type="evidence" value="ECO:0007669"/>
    <property type="project" value="UniProtKB-KW"/>
</dbReference>
<keyword evidence="5" id="KW-0378">Hydrolase</keyword>
<evidence type="ECO:0008006" key="10">
    <source>
        <dbReference type="Google" id="ProtNLM"/>
    </source>
</evidence>
<dbReference type="AlphaFoldDB" id="A0A3B1CUQ8"/>
<gene>
    <name evidence="9" type="ORF">MNBD_NITROSPIRAE03-1249</name>
</gene>
<keyword evidence="4 8" id="KW-0812">Transmembrane</keyword>
<feature type="transmembrane region" description="Helical" evidence="8">
    <location>
        <begin position="123"/>
        <end position="144"/>
    </location>
</feature>
<evidence type="ECO:0000313" key="9">
    <source>
        <dbReference type="EMBL" id="VAX32122.1"/>
    </source>
</evidence>
<accession>A0A3B1CUQ8</accession>
<name>A0A3B1CUQ8_9ZZZZ</name>
<proteinExistence type="predicted"/>
<feature type="transmembrane region" description="Helical" evidence="8">
    <location>
        <begin position="100"/>
        <end position="116"/>
    </location>
</feature>
<feature type="transmembrane region" description="Helical" evidence="8">
    <location>
        <begin position="214"/>
        <end position="242"/>
    </location>
</feature>
<feature type="transmembrane region" description="Helical" evidence="8">
    <location>
        <begin position="38"/>
        <end position="55"/>
    </location>
</feature>
<keyword evidence="6 8" id="KW-1133">Transmembrane helix</keyword>
<comment type="subcellular location">
    <subcellularLocation>
        <location evidence="1">Cell membrane</location>
        <topology evidence="1">Multi-pass membrane protein</topology>
    </subcellularLocation>
</comment>
<keyword evidence="7 8" id="KW-0472">Membrane</keyword>
<dbReference type="Pfam" id="PF09721">
    <property type="entry name" value="Exosortase_EpsH"/>
    <property type="match status" value="1"/>
</dbReference>
<dbReference type="NCBIfam" id="TIGR02602">
    <property type="entry name" value="8TM_EpsH"/>
    <property type="match status" value="1"/>
</dbReference>
<dbReference type="NCBIfam" id="TIGR04178">
    <property type="entry name" value="exo_archaeo"/>
    <property type="match status" value="1"/>
</dbReference>
<evidence type="ECO:0000256" key="7">
    <source>
        <dbReference type="ARBA" id="ARBA00023136"/>
    </source>
</evidence>
<evidence type="ECO:0000256" key="8">
    <source>
        <dbReference type="SAM" id="Phobius"/>
    </source>
</evidence>
<dbReference type="InterPro" id="IPR026392">
    <property type="entry name" value="Exo/Archaeosortase_dom"/>
</dbReference>
<evidence type="ECO:0000256" key="4">
    <source>
        <dbReference type="ARBA" id="ARBA00022692"/>
    </source>
</evidence>
<protein>
    <recommendedName>
        <fullName evidence="10">Eight transmembrane protein EpsH</fullName>
    </recommendedName>
</protein>
<organism evidence="9">
    <name type="scientific">hydrothermal vent metagenome</name>
    <dbReference type="NCBI Taxonomy" id="652676"/>
    <lineage>
        <taxon>unclassified sequences</taxon>
        <taxon>metagenomes</taxon>
        <taxon>ecological metagenomes</taxon>
    </lineage>
</organism>
<evidence type="ECO:0000256" key="5">
    <source>
        <dbReference type="ARBA" id="ARBA00022801"/>
    </source>
</evidence>
<feature type="transmembrane region" description="Helical" evidence="8">
    <location>
        <begin position="7"/>
        <end position="26"/>
    </location>
</feature>
<keyword evidence="2" id="KW-1003">Cell membrane</keyword>
<dbReference type="EMBL" id="UOGI01000129">
    <property type="protein sequence ID" value="VAX32122.1"/>
    <property type="molecule type" value="Genomic_DNA"/>
</dbReference>
<feature type="transmembrane region" description="Helical" evidence="8">
    <location>
        <begin position="190"/>
        <end position="208"/>
    </location>
</feature>
<dbReference type="GO" id="GO:0006508">
    <property type="term" value="P:proteolysis"/>
    <property type="evidence" value="ECO:0007669"/>
    <property type="project" value="UniProtKB-KW"/>
</dbReference>
<dbReference type="InterPro" id="IPR019127">
    <property type="entry name" value="Exosortase"/>
</dbReference>
<sequence>MKDKLQSFVLFSILSGIAVLLFYPFFSELNIYWQHERESSYVVLIPLFSAYFLWVQREKLRGLQFNRDEPFFSKEGLVLLICGLGLFIIGRYMYVLFAEALAFVVVIAAAVLFIYGRDLFKITLVPILFLLFMLPIPYPIYFAVAGPLKYFIAYMAATFLSLINIPVFLEGNVIHLTSISLLVHETCSGLRTVISLLAISTAFAYLFLKSYRSWIAIMAAAVIVGIFVNVIRIFAIGLLSYMYDSTVAMNFHKYAWGLVTPAGVITIFLIGYILRWYEERRDT</sequence>
<reference evidence="9" key="1">
    <citation type="submission" date="2018-06" db="EMBL/GenBank/DDBJ databases">
        <authorList>
            <person name="Zhirakovskaya E."/>
        </authorList>
    </citation>
    <scope>NUCLEOTIDE SEQUENCE</scope>
</reference>